<dbReference type="Proteomes" id="UP000475037">
    <property type="component" value="Unassembled WGS sequence"/>
</dbReference>
<feature type="non-terminal residue" evidence="1">
    <location>
        <position position="1"/>
    </location>
</feature>
<keyword evidence="2" id="KW-1185">Reference proteome</keyword>
<accession>A0A6G1AWA5</accession>
<protein>
    <submittedName>
        <fullName evidence="1">LORF2 protein</fullName>
    </submittedName>
</protein>
<name>A0A6G1AWA5_CROCR</name>
<reference evidence="1 2" key="1">
    <citation type="submission" date="2019-11" db="EMBL/GenBank/DDBJ databases">
        <authorList>
            <person name="Yang C."/>
            <person name="Li F."/>
        </authorList>
    </citation>
    <scope>NUCLEOTIDE SEQUENCE [LARGE SCALE GENOMIC DNA]</scope>
    <source>
        <strain evidence="1">KB4526</strain>
        <tissue evidence="1">Muscle</tissue>
    </source>
</reference>
<gene>
    <name evidence="1" type="primary">Pol_274</name>
    <name evidence="1" type="ORF">FOF47_R07938</name>
</gene>
<proteinExistence type="predicted"/>
<feature type="non-terminal residue" evidence="1">
    <location>
        <position position="73"/>
    </location>
</feature>
<sequence length="73" mass="8601">MFVAALSTIAKLWKEHNCPSTDEWIKKMRCVYTMEYYSVIKTNEILLFATMCIELECIVLSEVSHSEKDKYMI</sequence>
<comment type="caution">
    <text evidence="1">The sequence shown here is derived from an EMBL/GenBank/DDBJ whole genome shotgun (WGS) entry which is preliminary data.</text>
</comment>
<dbReference type="EMBL" id="VOAJ01003452">
    <property type="protein sequence ID" value="KAF0879857.1"/>
    <property type="molecule type" value="Genomic_DNA"/>
</dbReference>
<dbReference type="AlphaFoldDB" id="A0A6G1AWA5"/>
<evidence type="ECO:0000313" key="2">
    <source>
        <dbReference type="Proteomes" id="UP000475037"/>
    </source>
</evidence>
<evidence type="ECO:0000313" key="1">
    <source>
        <dbReference type="EMBL" id="KAF0879857.1"/>
    </source>
</evidence>
<organism evidence="1 2">
    <name type="scientific">Crocuta crocuta</name>
    <name type="common">Spotted hyena</name>
    <dbReference type="NCBI Taxonomy" id="9678"/>
    <lineage>
        <taxon>Eukaryota</taxon>
        <taxon>Metazoa</taxon>
        <taxon>Chordata</taxon>
        <taxon>Craniata</taxon>
        <taxon>Vertebrata</taxon>
        <taxon>Euteleostomi</taxon>
        <taxon>Mammalia</taxon>
        <taxon>Eutheria</taxon>
        <taxon>Laurasiatheria</taxon>
        <taxon>Carnivora</taxon>
        <taxon>Feliformia</taxon>
        <taxon>Hyaenidae</taxon>
        <taxon>Crocuta</taxon>
    </lineage>
</organism>